<dbReference type="InterPro" id="IPR053784">
    <property type="entry name" value="Choice_anch_U_dom"/>
</dbReference>
<feature type="chain" id="PRO_5021707725" evidence="4">
    <location>
        <begin position="29"/>
        <end position="1308"/>
    </location>
</feature>
<feature type="signal peptide" evidence="4">
    <location>
        <begin position="1"/>
        <end position="28"/>
    </location>
</feature>
<dbReference type="InterPro" id="IPR038081">
    <property type="entry name" value="CalX-like_sf"/>
</dbReference>
<dbReference type="PROSITE" id="PS50825">
    <property type="entry name" value="HYR"/>
    <property type="match status" value="1"/>
</dbReference>
<comment type="similarity">
    <text evidence="1">Belongs to the intimin/invasin family.</text>
</comment>
<dbReference type="InterPro" id="IPR015217">
    <property type="entry name" value="Invasin_dom_3"/>
</dbReference>
<dbReference type="EMBL" id="SHBP01000002">
    <property type="protein sequence ID" value="RZO21052.1"/>
    <property type="molecule type" value="Genomic_DNA"/>
</dbReference>
<reference evidence="7 8" key="1">
    <citation type="submission" date="2019-02" db="EMBL/GenBank/DDBJ databases">
        <title>Prokaryotic population dynamics and viral predation in marine succession experiment using metagenomics: the confinement effect.</title>
        <authorList>
            <person name="Haro-Moreno J.M."/>
            <person name="Rodriguez-Valera F."/>
            <person name="Lopez-Perez M."/>
        </authorList>
    </citation>
    <scope>NUCLEOTIDE SEQUENCE [LARGE SCALE GENOMIC DNA]</scope>
    <source>
        <strain evidence="7">MED-G170</strain>
    </source>
</reference>
<evidence type="ECO:0000256" key="1">
    <source>
        <dbReference type="ARBA" id="ARBA00010116"/>
    </source>
</evidence>
<dbReference type="SUPFAM" id="SSF141072">
    <property type="entry name" value="CalX-like"/>
    <property type="match status" value="1"/>
</dbReference>
<dbReference type="InterPro" id="IPR025883">
    <property type="entry name" value="Cadherin-like_domain"/>
</dbReference>
<dbReference type="Pfam" id="PF02494">
    <property type="entry name" value="HYR"/>
    <property type="match status" value="1"/>
</dbReference>
<dbReference type="Proteomes" id="UP000315889">
    <property type="component" value="Unassembled WGS sequence"/>
</dbReference>
<accession>A0A520MIK0</accession>
<feature type="region of interest" description="Disordered" evidence="3">
    <location>
        <begin position="973"/>
        <end position="993"/>
    </location>
</feature>
<evidence type="ECO:0000259" key="6">
    <source>
        <dbReference type="PROSITE" id="PS51127"/>
    </source>
</evidence>
<keyword evidence="4" id="KW-0732">Signal</keyword>
<dbReference type="PANTHER" id="PTHR24273">
    <property type="entry name" value="FI04643P-RELATED"/>
    <property type="match status" value="1"/>
</dbReference>
<dbReference type="PANTHER" id="PTHR24273:SF32">
    <property type="entry name" value="HYALIN"/>
    <property type="match status" value="1"/>
</dbReference>
<evidence type="ECO:0000256" key="3">
    <source>
        <dbReference type="SAM" id="MobiDB-lite"/>
    </source>
</evidence>
<evidence type="ECO:0000256" key="2">
    <source>
        <dbReference type="ARBA" id="ARBA00022737"/>
    </source>
</evidence>
<feature type="domain" description="HYR" evidence="5">
    <location>
        <begin position="544"/>
        <end position="635"/>
    </location>
</feature>
<dbReference type="InterPro" id="IPR003344">
    <property type="entry name" value="Big_1_dom"/>
</dbReference>
<dbReference type="InterPro" id="IPR003410">
    <property type="entry name" value="HYR_dom"/>
</dbReference>
<keyword evidence="2" id="KW-0677">Repeat</keyword>
<organism evidence="7 8">
    <name type="scientific">SAR92 clade bacterium</name>
    <dbReference type="NCBI Taxonomy" id="2315479"/>
    <lineage>
        <taxon>Bacteria</taxon>
        <taxon>Pseudomonadati</taxon>
        <taxon>Pseudomonadota</taxon>
        <taxon>Gammaproteobacteria</taxon>
        <taxon>Cellvibrionales</taxon>
        <taxon>Porticoccaceae</taxon>
        <taxon>SAR92 clade</taxon>
    </lineage>
</organism>
<dbReference type="InterPro" id="IPR013783">
    <property type="entry name" value="Ig-like_fold"/>
</dbReference>
<dbReference type="Pfam" id="PF09134">
    <property type="entry name" value="Invasin_D3"/>
    <property type="match status" value="1"/>
</dbReference>
<feature type="domain" description="Big-1" evidence="6">
    <location>
        <begin position="1175"/>
        <end position="1265"/>
    </location>
</feature>
<evidence type="ECO:0000259" key="5">
    <source>
        <dbReference type="PROSITE" id="PS50825"/>
    </source>
</evidence>
<dbReference type="SUPFAM" id="SSF49373">
    <property type="entry name" value="Invasin/intimin cell-adhesion fragments"/>
    <property type="match status" value="1"/>
</dbReference>
<dbReference type="InterPro" id="IPR008964">
    <property type="entry name" value="Invasin/intimin_cell_adhesion"/>
</dbReference>
<dbReference type="Pfam" id="PF12733">
    <property type="entry name" value="Cadherin-like"/>
    <property type="match status" value="1"/>
</dbReference>
<gene>
    <name evidence="7" type="ORF">EVB03_02145</name>
</gene>
<sequence length="1308" mass="131222">MSNLRNCDFIKAASLLLALMFSAGYAAAQVQTVTGSLSVGEISAGQSTDLTVAYTATDADGADAATTGLGLRLHYDSSVVSVGDIADLLDEGASGNQIKDDTANDDNDSSTDKYLLTTWFDFGGDWPDGETLPVTLYTVPLTAISGFNGSTLNFTYSSKAAGFDFSGESVSINKIPGTVSTLSSLTASYTLNGTDTDITLSPAFDSATTDYSATVAYPVTSASVIPVLTDSYATINSYTANGTAVTDNTFDLSVGSNSADIVVLAEDGTGTTTYSVSLSRALAMAISVATPAVITTANQAAYDVSGTCNSTGVSVVVTLTAGSATATAEVADCTDSAWTTSVDASALADGTIAISAVGSTSLETSTVTASVNKDTTGPSVSVPADISVAATDANGTSATDAAISAFLLGATASDATDDNVSVTNDAPDIFLIGSTTVTFTAADSLGNVGSNTAIVTVSDQTAPVINAPATQVILGTEAGLAATETAIVDFFASVTATDNVDGALTSVDNDGPDFYPFGETTVTFTVSDQAGNQGTAQTVVNISLDPTPPELTVPESISINVDMPDSVLASSYPAIAEFIAAAVATDNKDDDSTLIITNDGPDEYAVGETVVTFSVSDAAGNTTTESASITLVVLDTDGDGLPDFYETANGLDPNDASDASADADGDGISNLDEYLDGTDPNQDELPPVLTIPADISMAAKGRMTDVSLGEATATDQKDGALTPTASQTGPFESGSYQITWTVSDAAGNVSTAVQQLEIMPLANLTPSSVTVEGASVEVSVQLSGSAAAYPVTVPLTISGSATAEDFSIAESIVISEGTMGMVTMTVAADSEAETAEDVVITLGDITNAVAGSASERTVTITEDNVAPELTLTVTQGNNIGRIVAADGGTVTVTATYSDLNSADTHTLAWAAAVSDLPSVVIDGAVATFDPSTLGDTMISTDASVTDSGAVSLTTDASASIKVLAAAPVLGDADSDGDGVSDADEGYGDSDNDGIPDYQDDITESYLAPIGDSGQVVETSFGTTIALGDLALSAGDNEIGVDEEDVGTADADYSYLGGLADFEVSGGQAGASYNVVIPLSVAVPANASVRKFIDANVGWQDFVLDANNAVSSATSASGSCPQPGNGDYIDGLTVGANCLQLLIEDGGANDADGIADGTVTDPSGIATLYFGPPSTDSTISIDVTELKAGGSETGQITVTAVDSDGRLLEGMSVTGTASLSDATVGSFTESGEGVYTATLTPGSTGGELTVTATISDGTDSASITSTAITVKKKSGGGCTVGDGQSTDSSLILLLLASLMLFARRRFTKA</sequence>
<proteinExistence type="inferred from homology"/>
<dbReference type="NCBIfam" id="NF041766">
    <property type="entry name" value="choice_anch_U"/>
    <property type="match status" value="1"/>
</dbReference>
<dbReference type="Gene3D" id="2.60.40.2030">
    <property type="match status" value="1"/>
</dbReference>
<evidence type="ECO:0000313" key="8">
    <source>
        <dbReference type="Proteomes" id="UP000315889"/>
    </source>
</evidence>
<name>A0A520MIK0_9GAMM</name>
<evidence type="ECO:0000256" key="4">
    <source>
        <dbReference type="SAM" id="SignalP"/>
    </source>
</evidence>
<dbReference type="PROSITE" id="PS51127">
    <property type="entry name" value="BIG1"/>
    <property type="match status" value="1"/>
</dbReference>
<comment type="caution">
    <text evidence="7">The sequence shown here is derived from an EMBL/GenBank/DDBJ whole genome shotgun (WGS) entry which is preliminary data.</text>
</comment>
<dbReference type="Gene3D" id="2.60.40.10">
    <property type="entry name" value="Immunoglobulins"/>
    <property type="match status" value="4"/>
</dbReference>
<evidence type="ECO:0000313" key="7">
    <source>
        <dbReference type="EMBL" id="RZO21052.1"/>
    </source>
</evidence>
<dbReference type="NCBIfam" id="NF033191">
    <property type="entry name" value="JDVT-CTERM"/>
    <property type="match status" value="1"/>
</dbReference>
<protein>
    <submittedName>
        <fullName evidence="7">HYR domain-containing protein</fullName>
    </submittedName>
</protein>